<dbReference type="Proteomes" id="UP000286997">
    <property type="component" value="Unassembled WGS sequence"/>
</dbReference>
<dbReference type="AlphaFoldDB" id="A0A3S3U5X4"/>
<reference evidence="2 3" key="1">
    <citation type="submission" date="2019-01" db="EMBL/GenBank/DDBJ databases">
        <authorList>
            <person name="Chen W.-M."/>
        </authorList>
    </citation>
    <scope>NUCLEOTIDE SEQUENCE [LARGE SCALE GENOMIC DNA]</scope>
    <source>
        <strain evidence="2 3">TER-1</strain>
    </source>
</reference>
<comment type="caution">
    <text evidence="2">The sequence shown here is derived from an EMBL/GenBank/DDBJ whole genome shotgun (WGS) entry which is preliminary data.</text>
</comment>
<evidence type="ECO:0000313" key="3">
    <source>
        <dbReference type="Proteomes" id="UP000286997"/>
    </source>
</evidence>
<proteinExistence type="predicted"/>
<evidence type="ECO:0000256" key="1">
    <source>
        <dbReference type="SAM" id="MobiDB-lite"/>
    </source>
</evidence>
<gene>
    <name evidence="2" type="ORF">EOE48_16670</name>
</gene>
<keyword evidence="3" id="KW-1185">Reference proteome</keyword>
<protein>
    <submittedName>
        <fullName evidence="2">Uncharacterized protein</fullName>
    </submittedName>
</protein>
<evidence type="ECO:0000313" key="2">
    <source>
        <dbReference type="EMBL" id="RVU16326.1"/>
    </source>
</evidence>
<sequence>MRCQLPDFETVFRIPADHTLRLDGTCSRGGRIYGMAWSHSEYDPAGRLVARYESYDEIGADRDEPRCGWRRYDPAGHLTHAHEIDRRWSALVEQAAPGRAAETFLQNPDHQAPGTARRQAAFA</sequence>
<dbReference type="OrthoDB" id="7994117at2"/>
<organism evidence="2 3">
    <name type="scientific">Methylobacterium oryzihabitans</name>
    <dbReference type="NCBI Taxonomy" id="2499852"/>
    <lineage>
        <taxon>Bacteria</taxon>
        <taxon>Pseudomonadati</taxon>
        <taxon>Pseudomonadota</taxon>
        <taxon>Alphaproteobacteria</taxon>
        <taxon>Hyphomicrobiales</taxon>
        <taxon>Methylobacteriaceae</taxon>
        <taxon>Methylobacterium</taxon>
    </lineage>
</organism>
<feature type="region of interest" description="Disordered" evidence="1">
    <location>
        <begin position="100"/>
        <end position="123"/>
    </location>
</feature>
<dbReference type="EMBL" id="SACP01000016">
    <property type="protein sequence ID" value="RVU16326.1"/>
    <property type="molecule type" value="Genomic_DNA"/>
</dbReference>
<name>A0A3S3U5X4_9HYPH</name>
<accession>A0A3S3U5X4</accession>